<keyword evidence="4" id="KW-1185">Reference proteome</keyword>
<feature type="compositionally biased region" description="Polar residues" evidence="1">
    <location>
        <begin position="150"/>
        <end position="159"/>
    </location>
</feature>
<evidence type="ECO:0000313" key="4">
    <source>
        <dbReference type="Proteomes" id="UP000054097"/>
    </source>
</evidence>
<dbReference type="PROSITE" id="PS00463">
    <property type="entry name" value="ZN2_CY6_FUNGAL_1"/>
    <property type="match status" value="1"/>
</dbReference>
<evidence type="ECO:0000313" key="3">
    <source>
        <dbReference type="EMBL" id="KIM31205.1"/>
    </source>
</evidence>
<name>A0A0C3B301_SERVB</name>
<reference evidence="4" key="2">
    <citation type="submission" date="2015-01" db="EMBL/GenBank/DDBJ databases">
        <title>Evolutionary Origins and Diversification of the Mycorrhizal Mutualists.</title>
        <authorList>
            <consortium name="DOE Joint Genome Institute"/>
            <consortium name="Mycorrhizal Genomics Consortium"/>
            <person name="Kohler A."/>
            <person name="Kuo A."/>
            <person name="Nagy L.G."/>
            <person name="Floudas D."/>
            <person name="Copeland A."/>
            <person name="Barry K.W."/>
            <person name="Cichocki N."/>
            <person name="Veneault-Fourrey C."/>
            <person name="LaButti K."/>
            <person name="Lindquist E.A."/>
            <person name="Lipzen A."/>
            <person name="Lundell T."/>
            <person name="Morin E."/>
            <person name="Murat C."/>
            <person name="Riley R."/>
            <person name="Ohm R."/>
            <person name="Sun H."/>
            <person name="Tunlid A."/>
            <person name="Henrissat B."/>
            <person name="Grigoriev I.V."/>
            <person name="Hibbett D.S."/>
            <person name="Martin F."/>
        </authorList>
    </citation>
    <scope>NUCLEOTIDE SEQUENCE [LARGE SCALE GENOMIC DNA]</scope>
    <source>
        <strain evidence="4">MAFF 305830</strain>
    </source>
</reference>
<dbReference type="PROSITE" id="PS50048">
    <property type="entry name" value="ZN2_CY6_FUNGAL_2"/>
    <property type="match status" value="1"/>
</dbReference>
<dbReference type="InterPro" id="IPR001138">
    <property type="entry name" value="Zn2Cys6_DnaBD"/>
</dbReference>
<dbReference type="Proteomes" id="UP000054097">
    <property type="component" value="Unassembled WGS sequence"/>
</dbReference>
<reference evidence="3 4" key="1">
    <citation type="submission" date="2014-04" db="EMBL/GenBank/DDBJ databases">
        <authorList>
            <consortium name="DOE Joint Genome Institute"/>
            <person name="Kuo A."/>
            <person name="Zuccaro A."/>
            <person name="Kohler A."/>
            <person name="Nagy L.G."/>
            <person name="Floudas D."/>
            <person name="Copeland A."/>
            <person name="Barry K.W."/>
            <person name="Cichocki N."/>
            <person name="Veneault-Fourrey C."/>
            <person name="LaButti K."/>
            <person name="Lindquist E.A."/>
            <person name="Lipzen A."/>
            <person name="Lundell T."/>
            <person name="Morin E."/>
            <person name="Murat C."/>
            <person name="Sun H."/>
            <person name="Tunlid A."/>
            <person name="Henrissat B."/>
            <person name="Grigoriev I.V."/>
            <person name="Hibbett D.S."/>
            <person name="Martin F."/>
            <person name="Nordberg H.P."/>
            <person name="Cantor M.N."/>
            <person name="Hua S.X."/>
        </authorList>
    </citation>
    <scope>NUCLEOTIDE SEQUENCE [LARGE SCALE GENOMIC DNA]</scope>
    <source>
        <strain evidence="3 4">MAFF 305830</strain>
    </source>
</reference>
<dbReference type="GO" id="GO:0000981">
    <property type="term" value="F:DNA-binding transcription factor activity, RNA polymerase II-specific"/>
    <property type="evidence" value="ECO:0007669"/>
    <property type="project" value="InterPro"/>
</dbReference>
<evidence type="ECO:0000256" key="1">
    <source>
        <dbReference type="SAM" id="MobiDB-lite"/>
    </source>
</evidence>
<dbReference type="AlphaFoldDB" id="A0A0C3B301"/>
<proteinExistence type="predicted"/>
<feature type="region of interest" description="Disordered" evidence="1">
    <location>
        <begin position="150"/>
        <end position="224"/>
    </location>
</feature>
<sequence length="295" mass="33111">MDAYNPYSPLYLTQEQIDAYNAQFPPQKPIEEPVTIDPTQAYNQAYLWNQVDQSYAGMMEQQQYLVVQPEQTIISNDLWQQQLDYSNASNAQYLETWAPQPQPTYPYQLEPYPHMNPGDMGLYNQVPMMSPPMTISTSYSACTNELPQSWASNLSTTPPNEYHSSGSDGGSDDLHHSHGPPGYPSAAPNGHWHPAPTPITPEPEEEPVPEPSSTAIKKSFYRPRHLQNVSNITRSLVRQEGAVPPRPQPHTTTIICKKKKACSSCKKRKISCAPPTVGVKCNQCQRTGYECDLEQ</sequence>
<feature type="domain" description="Zn(2)-C6 fungal-type" evidence="2">
    <location>
        <begin position="261"/>
        <end position="293"/>
    </location>
</feature>
<gene>
    <name evidence="3" type="ORF">M408DRAFT_255627</name>
</gene>
<dbReference type="HOGENOM" id="CLU_960149_0_0_1"/>
<accession>A0A0C3B301</accession>
<protein>
    <recommendedName>
        <fullName evidence="2">Zn(2)-C6 fungal-type domain-containing protein</fullName>
    </recommendedName>
</protein>
<evidence type="ECO:0000259" key="2">
    <source>
        <dbReference type="PROSITE" id="PS50048"/>
    </source>
</evidence>
<dbReference type="GO" id="GO:0008270">
    <property type="term" value="F:zinc ion binding"/>
    <property type="evidence" value="ECO:0007669"/>
    <property type="project" value="InterPro"/>
</dbReference>
<organism evidence="3 4">
    <name type="scientific">Serendipita vermifera MAFF 305830</name>
    <dbReference type="NCBI Taxonomy" id="933852"/>
    <lineage>
        <taxon>Eukaryota</taxon>
        <taxon>Fungi</taxon>
        <taxon>Dikarya</taxon>
        <taxon>Basidiomycota</taxon>
        <taxon>Agaricomycotina</taxon>
        <taxon>Agaricomycetes</taxon>
        <taxon>Sebacinales</taxon>
        <taxon>Serendipitaceae</taxon>
        <taxon>Serendipita</taxon>
    </lineage>
</organism>
<dbReference type="EMBL" id="KN824282">
    <property type="protein sequence ID" value="KIM31205.1"/>
    <property type="molecule type" value="Genomic_DNA"/>
</dbReference>